<sequence>MLSRLATRSFRCSSTWLNFYSTYPVQAVDDPGSSQTIVALPQSCNEVAKCSSQISQFRSCDSSSFNSEERHDESGEESEEEEVKASDGLDAKTREQYIMKEARKRLTAEGAAPVTNKALDSLERHLLYRSGVKKSMMPLSVSLFNFHSQIFAQRLLDRSVSNLVLVESALEHSMKAKEFSRSVRRKGHRVEAVHADATALFGLEKGKKDKGAYRKKKKPPPFSFPDKLVARPRENDEDRRVMSLRLRTNADRPLTHVISPIIVCSLGSHTQQTAVLDAFLHSLLKHHLKIDEKGLFALGDVELITYLHSEHAAHLLSSTLPSLSFVSHAARRRSQLMHTLFHFGHLEPALSSSSFSPHNIPPSKKMAHEKKMKEAGFLPSRWFGCWLRPRSTVSIGGKEIVAGGGHEDDCLAVEELSPTLPSSVLLPYAMWCEALGKFPGTKKADDVLSSLIPGSASAVHSIVPSGAKIGEVTLDDTDAIFLQALPELTDSPNVAKYREKHLLKGEDKTKFAD</sequence>
<protein>
    <submittedName>
        <fullName evidence="2">Uncharacterized protein</fullName>
    </submittedName>
</protein>
<organism evidence="2 3">
    <name type="scientific">Pristionchus mayeri</name>
    <dbReference type="NCBI Taxonomy" id="1317129"/>
    <lineage>
        <taxon>Eukaryota</taxon>
        <taxon>Metazoa</taxon>
        <taxon>Ecdysozoa</taxon>
        <taxon>Nematoda</taxon>
        <taxon>Chromadorea</taxon>
        <taxon>Rhabditida</taxon>
        <taxon>Rhabditina</taxon>
        <taxon>Diplogasteromorpha</taxon>
        <taxon>Diplogasteroidea</taxon>
        <taxon>Neodiplogasteridae</taxon>
        <taxon>Pristionchus</taxon>
    </lineage>
</organism>
<evidence type="ECO:0000256" key="1">
    <source>
        <dbReference type="SAM" id="MobiDB-lite"/>
    </source>
</evidence>
<evidence type="ECO:0000313" key="3">
    <source>
        <dbReference type="Proteomes" id="UP001328107"/>
    </source>
</evidence>
<dbReference type="EMBL" id="BTRK01000006">
    <property type="protein sequence ID" value="GMR59570.1"/>
    <property type="molecule type" value="Genomic_DNA"/>
</dbReference>
<dbReference type="Proteomes" id="UP001328107">
    <property type="component" value="Unassembled WGS sequence"/>
</dbReference>
<proteinExistence type="predicted"/>
<accession>A0AAN5DBJ1</accession>
<name>A0AAN5DBJ1_9BILA</name>
<reference evidence="3" key="1">
    <citation type="submission" date="2022-10" db="EMBL/GenBank/DDBJ databases">
        <title>Genome assembly of Pristionchus species.</title>
        <authorList>
            <person name="Yoshida K."/>
            <person name="Sommer R.J."/>
        </authorList>
    </citation>
    <scope>NUCLEOTIDE SEQUENCE [LARGE SCALE GENOMIC DNA]</scope>
    <source>
        <strain evidence="3">RS5460</strain>
    </source>
</reference>
<evidence type="ECO:0000313" key="2">
    <source>
        <dbReference type="EMBL" id="GMR59570.1"/>
    </source>
</evidence>
<gene>
    <name evidence="2" type="ORF">PMAYCL1PPCAC_29765</name>
</gene>
<dbReference type="AlphaFoldDB" id="A0AAN5DBJ1"/>
<feature type="region of interest" description="Disordered" evidence="1">
    <location>
        <begin position="209"/>
        <end position="228"/>
    </location>
</feature>
<feature type="region of interest" description="Disordered" evidence="1">
    <location>
        <begin position="61"/>
        <end position="90"/>
    </location>
</feature>
<keyword evidence="3" id="KW-1185">Reference proteome</keyword>
<comment type="caution">
    <text evidence="2">The sequence shown here is derived from an EMBL/GenBank/DDBJ whole genome shotgun (WGS) entry which is preliminary data.</text>
</comment>